<accession>A0A9I9DNY5</accession>
<sequence length="72" mass="8379">MEKELLDIRFDTPKGNKTNTELPEERASHNMRIMTIPKKMIKIFLRLPTKHATKKPDKQSSPNMPINSMSRS</sequence>
<organism evidence="2">
    <name type="scientific">Cucumis melo</name>
    <name type="common">Muskmelon</name>
    <dbReference type="NCBI Taxonomy" id="3656"/>
    <lineage>
        <taxon>Eukaryota</taxon>
        <taxon>Viridiplantae</taxon>
        <taxon>Streptophyta</taxon>
        <taxon>Embryophyta</taxon>
        <taxon>Tracheophyta</taxon>
        <taxon>Spermatophyta</taxon>
        <taxon>Magnoliopsida</taxon>
        <taxon>eudicotyledons</taxon>
        <taxon>Gunneridae</taxon>
        <taxon>Pentapetalae</taxon>
        <taxon>rosids</taxon>
        <taxon>fabids</taxon>
        <taxon>Cucurbitales</taxon>
        <taxon>Cucurbitaceae</taxon>
        <taxon>Benincaseae</taxon>
        <taxon>Cucumis</taxon>
    </lineage>
</organism>
<feature type="region of interest" description="Disordered" evidence="1">
    <location>
        <begin position="1"/>
        <end position="27"/>
    </location>
</feature>
<evidence type="ECO:0000313" key="2">
    <source>
        <dbReference type="EnsemblPlants" id="MELO3C021454.2.1"/>
    </source>
</evidence>
<feature type="compositionally biased region" description="Basic and acidic residues" evidence="1">
    <location>
        <begin position="1"/>
        <end position="14"/>
    </location>
</feature>
<feature type="compositionally biased region" description="Polar residues" evidence="1">
    <location>
        <begin position="59"/>
        <end position="72"/>
    </location>
</feature>
<dbReference type="EnsemblPlants" id="MELO3C021454.2.1">
    <property type="protein sequence ID" value="MELO3C021454.2.1"/>
    <property type="gene ID" value="MELO3C021454.2"/>
</dbReference>
<proteinExistence type="predicted"/>
<feature type="region of interest" description="Disordered" evidence="1">
    <location>
        <begin position="48"/>
        <end position="72"/>
    </location>
</feature>
<evidence type="ECO:0000256" key="1">
    <source>
        <dbReference type="SAM" id="MobiDB-lite"/>
    </source>
</evidence>
<protein>
    <submittedName>
        <fullName evidence="2">Uncharacterized protein</fullName>
    </submittedName>
</protein>
<reference evidence="2" key="1">
    <citation type="submission" date="2023-03" db="UniProtKB">
        <authorList>
            <consortium name="EnsemblPlants"/>
        </authorList>
    </citation>
    <scope>IDENTIFICATION</scope>
</reference>
<dbReference type="Gramene" id="MELO3C021454.2.1">
    <property type="protein sequence ID" value="MELO3C021454.2.1"/>
    <property type="gene ID" value="MELO3C021454.2"/>
</dbReference>
<dbReference type="AlphaFoldDB" id="A0A9I9DNY5"/>
<name>A0A9I9DNY5_CUCME</name>